<dbReference type="InterPro" id="IPR002018">
    <property type="entry name" value="CarbesteraseB"/>
</dbReference>
<dbReference type="Gene3D" id="3.40.50.1820">
    <property type="entry name" value="alpha/beta hydrolase"/>
    <property type="match status" value="1"/>
</dbReference>
<evidence type="ECO:0000256" key="2">
    <source>
        <dbReference type="ARBA" id="ARBA00022801"/>
    </source>
</evidence>
<dbReference type="EC" id="3.1.1.-" evidence="3"/>
<organism evidence="5 6">
    <name type="scientific">Talaromyces proteolyticus</name>
    <dbReference type="NCBI Taxonomy" id="1131652"/>
    <lineage>
        <taxon>Eukaryota</taxon>
        <taxon>Fungi</taxon>
        <taxon>Dikarya</taxon>
        <taxon>Ascomycota</taxon>
        <taxon>Pezizomycotina</taxon>
        <taxon>Eurotiomycetes</taxon>
        <taxon>Eurotiomycetidae</taxon>
        <taxon>Eurotiales</taxon>
        <taxon>Trichocomaceae</taxon>
        <taxon>Talaromyces</taxon>
        <taxon>Talaromyces sect. Bacilispori</taxon>
    </lineage>
</organism>
<dbReference type="EMBL" id="JAJTJA010000008">
    <property type="protein sequence ID" value="KAH8695380.1"/>
    <property type="molecule type" value="Genomic_DNA"/>
</dbReference>
<dbReference type="RefSeq" id="XP_046070522.1">
    <property type="nucleotide sequence ID" value="XM_046221872.1"/>
</dbReference>
<keyword evidence="2 3" id="KW-0378">Hydrolase</keyword>
<gene>
    <name evidence="5" type="ORF">BGW36DRAFT_453304</name>
</gene>
<dbReference type="InterPro" id="IPR050309">
    <property type="entry name" value="Type-B_Carboxylest/Lipase"/>
</dbReference>
<name>A0AAD4PWR2_9EURO</name>
<evidence type="ECO:0000313" key="5">
    <source>
        <dbReference type="EMBL" id="KAH8695380.1"/>
    </source>
</evidence>
<feature type="domain" description="Carboxylesterase type B" evidence="4">
    <location>
        <begin position="12"/>
        <end position="314"/>
    </location>
</feature>
<proteinExistence type="inferred from homology"/>
<protein>
    <recommendedName>
        <fullName evidence="3">Carboxylic ester hydrolase</fullName>
        <ecNumber evidence="3">3.1.1.-</ecNumber>
    </recommendedName>
</protein>
<comment type="caution">
    <text evidence="5">The sequence shown here is derived from an EMBL/GenBank/DDBJ whole genome shotgun (WGS) entry which is preliminary data.</text>
</comment>
<evidence type="ECO:0000256" key="3">
    <source>
        <dbReference type="RuleBase" id="RU361235"/>
    </source>
</evidence>
<comment type="similarity">
    <text evidence="1 3">Belongs to the type-B carboxylesterase/lipase family.</text>
</comment>
<sequence length="361" mass="38948">MSTSQPPEDDSFVAVPGLGQVKGFTTSDGVSQFLGIPYGLLKTRWTRPEAITRFECGKHDGTRHGPRCPQPSAADFSQLSVPGFPSSPLVVQDEFKCLHLNIVRPSGCTPASNLPVMVWIHGGGFSIGSNSEIAFDGIPLVKESISLGKPVIYVSINYRLGYLGFFASAKLLVESGGKSVGNYGLWDQRLALEWVQEYIEAFGGNPHAVTIFGESAGAVSVHSHMVAKSPLFHQAIVQSGALGTCSPVTLERLSACQGHDRLAEALGFTENVDLQTMRGTSATEIVEAMKKTFKGRLAAFTLLDDRQMEDGFFPPDTDFLGIQPFCKRIVIGDCENDVTGPPILSSHFSMIANVNRGLLLR</sequence>
<dbReference type="SUPFAM" id="SSF53474">
    <property type="entry name" value="alpha/beta-Hydrolases"/>
    <property type="match status" value="1"/>
</dbReference>
<dbReference type="InterPro" id="IPR019826">
    <property type="entry name" value="Carboxylesterase_B_AS"/>
</dbReference>
<reference evidence="5" key="1">
    <citation type="submission" date="2021-12" db="EMBL/GenBank/DDBJ databases">
        <title>Convergent genome expansion in fungi linked to evolution of root-endophyte symbiosis.</title>
        <authorList>
            <consortium name="DOE Joint Genome Institute"/>
            <person name="Ke Y.-H."/>
            <person name="Bonito G."/>
            <person name="Liao H.-L."/>
            <person name="Looney B."/>
            <person name="Rojas-Flechas A."/>
            <person name="Nash J."/>
            <person name="Hameed K."/>
            <person name="Schadt C."/>
            <person name="Martin F."/>
            <person name="Crous P.W."/>
            <person name="Miettinen O."/>
            <person name="Magnuson J.K."/>
            <person name="Labbe J."/>
            <person name="Jacobson D."/>
            <person name="Doktycz M.J."/>
            <person name="Veneault-Fourrey C."/>
            <person name="Kuo A."/>
            <person name="Mondo S."/>
            <person name="Calhoun S."/>
            <person name="Riley R."/>
            <person name="Ohm R."/>
            <person name="LaButti K."/>
            <person name="Andreopoulos B."/>
            <person name="Pangilinan J."/>
            <person name="Nolan M."/>
            <person name="Tritt A."/>
            <person name="Clum A."/>
            <person name="Lipzen A."/>
            <person name="Daum C."/>
            <person name="Barry K."/>
            <person name="Grigoriev I.V."/>
            <person name="Vilgalys R."/>
        </authorList>
    </citation>
    <scope>NUCLEOTIDE SEQUENCE</scope>
    <source>
        <strain evidence="5">PMI_201</strain>
    </source>
</reference>
<dbReference type="GO" id="GO:0016787">
    <property type="term" value="F:hydrolase activity"/>
    <property type="evidence" value="ECO:0007669"/>
    <property type="project" value="UniProtKB-KW"/>
</dbReference>
<evidence type="ECO:0000256" key="1">
    <source>
        <dbReference type="ARBA" id="ARBA00005964"/>
    </source>
</evidence>
<dbReference type="InterPro" id="IPR029058">
    <property type="entry name" value="AB_hydrolase_fold"/>
</dbReference>
<dbReference type="PROSITE" id="PS00122">
    <property type="entry name" value="CARBOXYLESTERASE_B_1"/>
    <property type="match status" value="1"/>
</dbReference>
<evidence type="ECO:0000313" key="6">
    <source>
        <dbReference type="Proteomes" id="UP001201262"/>
    </source>
</evidence>
<accession>A0AAD4PWR2</accession>
<dbReference type="Pfam" id="PF00135">
    <property type="entry name" value="COesterase"/>
    <property type="match status" value="1"/>
</dbReference>
<keyword evidence="6" id="KW-1185">Reference proteome</keyword>
<dbReference type="PANTHER" id="PTHR11559">
    <property type="entry name" value="CARBOXYLESTERASE"/>
    <property type="match status" value="1"/>
</dbReference>
<dbReference type="AlphaFoldDB" id="A0AAD4PWR2"/>
<evidence type="ECO:0000259" key="4">
    <source>
        <dbReference type="Pfam" id="PF00135"/>
    </source>
</evidence>
<dbReference type="GeneID" id="70252159"/>
<dbReference type="Proteomes" id="UP001201262">
    <property type="component" value="Unassembled WGS sequence"/>
</dbReference>